<dbReference type="Pfam" id="PF02114">
    <property type="entry name" value="Phosducin"/>
    <property type="match status" value="1"/>
</dbReference>
<dbReference type="Gene3D" id="3.40.30.10">
    <property type="entry name" value="Glutaredoxin"/>
    <property type="match status" value="1"/>
</dbReference>
<dbReference type="PANTHER" id="PTHR45809">
    <property type="entry name" value="VIRAL IAP-ASSOCIATED FACTOR HOMOLOG"/>
    <property type="match status" value="1"/>
</dbReference>
<evidence type="ECO:0000313" key="5">
    <source>
        <dbReference type="Proteomes" id="UP000271241"/>
    </source>
</evidence>
<dbReference type="InterPro" id="IPR036249">
    <property type="entry name" value="Thioredoxin-like_sf"/>
</dbReference>
<feature type="region of interest" description="Disordered" evidence="2">
    <location>
        <begin position="199"/>
        <end position="241"/>
    </location>
</feature>
<dbReference type="Proteomes" id="UP000271241">
    <property type="component" value="Unassembled WGS sequence"/>
</dbReference>
<dbReference type="STRING" id="78915.A0A4P9XRE4"/>
<dbReference type="GO" id="GO:0005737">
    <property type="term" value="C:cytoplasm"/>
    <property type="evidence" value="ECO:0007669"/>
    <property type="project" value="TreeGrafter"/>
</dbReference>
<dbReference type="AlphaFoldDB" id="A0A4P9XRE4"/>
<dbReference type="PANTHER" id="PTHR45809:SF3">
    <property type="entry name" value="VIRAL IAP-ASSOCIATED FACTOR HOMOLOG"/>
    <property type="match status" value="1"/>
</dbReference>
<evidence type="ECO:0000256" key="1">
    <source>
        <dbReference type="ARBA" id="ARBA00009686"/>
    </source>
</evidence>
<keyword evidence="5" id="KW-1185">Reference proteome</keyword>
<feature type="compositionally biased region" description="Acidic residues" evidence="2">
    <location>
        <begin position="222"/>
        <end position="241"/>
    </location>
</feature>
<name>A0A4P9XRE4_9FUNG</name>
<evidence type="ECO:0000313" key="4">
    <source>
        <dbReference type="EMBL" id="RKP08654.1"/>
    </source>
</evidence>
<protein>
    <submittedName>
        <fullName evidence="4">Phosducin family protein</fullName>
    </submittedName>
</protein>
<gene>
    <name evidence="4" type="ORF">THASP1DRAFT_34615</name>
</gene>
<dbReference type="InterPro" id="IPR024253">
    <property type="entry name" value="Phosducin_thioredoxin-like_dom"/>
</dbReference>
<dbReference type="CDD" id="cd02988">
    <property type="entry name" value="Phd_like_VIAF"/>
    <property type="match status" value="1"/>
</dbReference>
<feature type="compositionally biased region" description="Acidic residues" evidence="2">
    <location>
        <begin position="25"/>
        <end position="35"/>
    </location>
</feature>
<feature type="region of interest" description="Disordered" evidence="2">
    <location>
        <begin position="1"/>
        <end position="35"/>
    </location>
</feature>
<dbReference type="InterPro" id="IPR051498">
    <property type="entry name" value="Phosducin-like_chap/apop_reg"/>
</dbReference>
<dbReference type="GO" id="GO:0006457">
    <property type="term" value="P:protein folding"/>
    <property type="evidence" value="ECO:0007669"/>
    <property type="project" value="TreeGrafter"/>
</dbReference>
<dbReference type="EMBL" id="KZ992581">
    <property type="protein sequence ID" value="RKP08654.1"/>
    <property type="molecule type" value="Genomic_DNA"/>
</dbReference>
<feature type="domain" description="Phosducin" evidence="3">
    <location>
        <begin position="40"/>
        <end position="175"/>
    </location>
</feature>
<evidence type="ECO:0000256" key="2">
    <source>
        <dbReference type="SAM" id="MobiDB-lite"/>
    </source>
</evidence>
<dbReference type="SUPFAM" id="SSF52833">
    <property type="entry name" value="Thioredoxin-like"/>
    <property type="match status" value="1"/>
</dbReference>
<organism evidence="4 5">
    <name type="scientific">Thamnocephalis sphaerospora</name>
    <dbReference type="NCBI Taxonomy" id="78915"/>
    <lineage>
        <taxon>Eukaryota</taxon>
        <taxon>Fungi</taxon>
        <taxon>Fungi incertae sedis</taxon>
        <taxon>Zoopagomycota</taxon>
        <taxon>Zoopagomycotina</taxon>
        <taxon>Zoopagomycetes</taxon>
        <taxon>Zoopagales</taxon>
        <taxon>Sigmoideomycetaceae</taxon>
        <taxon>Thamnocephalis</taxon>
    </lineage>
</organism>
<comment type="similarity">
    <text evidence="1">Belongs to the phosducin family.</text>
</comment>
<evidence type="ECO:0000259" key="3">
    <source>
        <dbReference type="Pfam" id="PF02114"/>
    </source>
</evidence>
<accession>A0A4P9XRE4</accession>
<reference evidence="5" key="1">
    <citation type="journal article" date="2018" name="Nat. Microbiol.">
        <title>Leveraging single-cell genomics to expand the fungal tree of life.</title>
        <authorList>
            <person name="Ahrendt S.R."/>
            <person name="Quandt C.A."/>
            <person name="Ciobanu D."/>
            <person name="Clum A."/>
            <person name="Salamov A."/>
            <person name="Andreopoulos B."/>
            <person name="Cheng J.F."/>
            <person name="Woyke T."/>
            <person name="Pelin A."/>
            <person name="Henrissat B."/>
            <person name="Reynolds N.K."/>
            <person name="Benny G.L."/>
            <person name="Smith M.E."/>
            <person name="James T.Y."/>
            <person name="Grigoriev I.V."/>
        </authorList>
    </citation>
    <scope>NUCLEOTIDE SEQUENCE [LARGE SCALE GENOMIC DNA]</scope>
    <source>
        <strain evidence="5">RSA 1356</strain>
    </source>
</reference>
<sequence length="241" mass="27384">MEEDTEWNDILRAHGVLPPKKKESDDEDNAVVEESLDEARQRQLDEVALDELDQLDGFEDDHFMEAYRRQRIAEMNALAATECFGELVQISEPDFVREVTEASKEAWVVVHLFQDSLPVCRLLNERLAALATKYRATKFVKIISTDCIRNYPDRNLPTLLVYNEGDMQRQMVGAAQLGGLSIDAKVLEQRLAQIGAISNMPAPARSRPAKSSNRLGARRDSEDDYSEDNENKDDDFDSDFD</sequence>
<dbReference type="OrthoDB" id="45518at2759"/>
<proteinExistence type="inferred from homology"/>